<feature type="domain" description="Fibronectin type-III" evidence="24">
    <location>
        <begin position="1148"/>
        <end position="1244"/>
    </location>
</feature>
<dbReference type="GO" id="GO:1990075">
    <property type="term" value="C:periciliary membrane compartment"/>
    <property type="evidence" value="ECO:0007669"/>
    <property type="project" value="Ensembl"/>
</dbReference>
<evidence type="ECO:0000256" key="13">
    <source>
        <dbReference type="ARBA" id="ARBA00023273"/>
    </source>
</evidence>
<dbReference type="FunFam" id="2.60.120.200:FF:000126">
    <property type="entry name" value="usherin"/>
    <property type="match status" value="1"/>
</dbReference>
<dbReference type="PANTHER" id="PTHR46957">
    <property type="entry name" value="CYTOKINE RECEPTOR"/>
    <property type="match status" value="1"/>
</dbReference>
<dbReference type="GO" id="GO:0017022">
    <property type="term" value="F:myosin binding"/>
    <property type="evidence" value="ECO:0007669"/>
    <property type="project" value="Ensembl"/>
</dbReference>
<reference evidence="26" key="1">
    <citation type="submission" date="2025-08" db="UniProtKB">
        <authorList>
            <consortium name="Ensembl"/>
        </authorList>
    </citation>
    <scope>IDENTIFICATION</scope>
</reference>
<dbReference type="GO" id="GO:0048496">
    <property type="term" value="P:maintenance of animal organ identity"/>
    <property type="evidence" value="ECO:0007669"/>
    <property type="project" value="Ensembl"/>
</dbReference>
<feature type="domain" description="Fibronectin type-III" evidence="24">
    <location>
        <begin position="4643"/>
        <end position="4733"/>
    </location>
</feature>
<dbReference type="GO" id="GO:0002142">
    <property type="term" value="C:stereocilia ankle link complex"/>
    <property type="evidence" value="ECO:0007669"/>
    <property type="project" value="Ensembl"/>
</dbReference>
<feature type="disulfide bond" evidence="19">
    <location>
        <begin position="747"/>
        <end position="759"/>
    </location>
</feature>
<feature type="signal peptide" evidence="21">
    <location>
        <begin position="1"/>
        <end position="19"/>
    </location>
</feature>
<dbReference type="GO" id="GO:0051649">
    <property type="term" value="P:establishment of localization in cell"/>
    <property type="evidence" value="ECO:0007669"/>
    <property type="project" value="Ensembl"/>
</dbReference>
<dbReference type="InterPro" id="IPR013320">
    <property type="entry name" value="ConA-like_dom_sf"/>
</dbReference>
<dbReference type="PRINTS" id="PR00011">
    <property type="entry name" value="EGFLAMININ"/>
</dbReference>
<evidence type="ECO:0000256" key="10">
    <source>
        <dbReference type="ARBA" id="ARBA00023136"/>
    </source>
</evidence>
<dbReference type="CDD" id="cd00063">
    <property type="entry name" value="FN3"/>
    <property type="match status" value="28"/>
</dbReference>
<comment type="caution">
    <text evidence="19">Lacks conserved residue(s) required for the propagation of feature annotation.</text>
</comment>
<dbReference type="FunFam" id="2.60.40.10:FF:001716">
    <property type="entry name" value="Usherin"/>
    <property type="match status" value="1"/>
</dbReference>
<dbReference type="SUPFAM" id="SSF49899">
    <property type="entry name" value="Concanavalin A-like lectins/glucanases"/>
    <property type="match status" value="3"/>
</dbReference>
<dbReference type="InterPro" id="IPR008211">
    <property type="entry name" value="Laminin_N"/>
</dbReference>
<dbReference type="Gene3D" id="2.10.25.10">
    <property type="entry name" value="Laminin"/>
    <property type="match status" value="9"/>
</dbReference>
<feature type="domain" description="Fibronectin type-III" evidence="24">
    <location>
        <begin position="2983"/>
        <end position="3073"/>
    </location>
</feature>
<dbReference type="InterPro" id="IPR050713">
    <property type="entry name" value="RTP_Phos/Ushers"/>
</dbReference>
<dbReference type="SUPFAM" id="SSF57196">
    <property type="entry name" value="EGF/Laminin"/>
    <property type="match status" value="8"/>
</dbReference>
<feature type="domain" description="Fibronectin type-III" evidence="24">
    <location>
        <begin position="3501"/>
        <end position="3591"/>
    </location>
</feature>
<evidence type="ECO:0000256" key="11">
    <source>
        <dbReference type="ARBA" id="ARBA00023157"/>
    </source>
</evidence>
<dbReference type="GO" id="GO:0036064">
    <property type="term" value="C:ciliary basal body"/>
    <property type="evidence" value="ECO:0007669"/>
    <property type="project" value="Ensembl"/>
</dbReference>
<keyword evidence="7 21" id="KW-0732">Signal</keyword>
<feature type="disulfide bond" evidence="19">
    <location>
        <begin position="951"/>
        <end position="963"/>
    </location>
</feature>
<feature type="domain" description="Fibronectin type-III" evidence="24">
    <location>
        <begin position="4176"/>
        <end position="4265"/>
    </location>
</feature>
<evidence type="ECO:0000256" key="14">
    <source>
        <dbReference type="ARBA" id="ARBA00023292"/>
    </source>
</evidence>
<dbReference type="GO" id="GO:0042802">
    <property type="term" value="F:identical protein binding"/>
    <property type="evidence" value="ECO:0007669"/>
    <property type="project" value="Ensembl"/>
</dbReference>
<feature type="domain" description="Fibronectin type-III" evidence="24">
    <location>
        <begin position="4735"/>
        <end position="4839"/>
    </location>
</feature>
<feature type="domain" description="Laminin N-terminal" evidence="25">
    <location>
        <begin position="271"/>
        <end position="517"/>
    </location>
</feature>
<organism evidence="26 27">
    <name type="scientific">Pseudonaja textilis</name>
    <name type="common">Eastern brown snake</name>
    <dbReference type="NCBI Taxonomy" id="8673"/>
    <lineage>
        <taxon>Eukaryota</taxon>
        <taxon>Metazoa</taxon>
        <taxon>Chordata</taxon>
        <taxon>Craniata</taxon>
        <taxon>Vertebrata</taxon>
        <taxon>Euteleostomi</taxon>
        <taxon>Lepidosauria</taxon>
        <taxon>Squamata</taxon>
        <taxon>Bifurcata</taxon>
        <taxon>Unidentata</taxon>
        <taxon>Episquamata</taxon>
        <taxon>Toxicofera</taxon>
        <taxon>Serpentes</taxon>
        <taxon>Colubroidea</taxon>
        <taxon>Elapidae</taxon>
        <taxon>Hydrophiinae</taxon>
        <taxon>Pseudonaja</taxon>
    </lineage>
</organism>
<sequence>INMICLVLHCGFLLHAIETSITVYYTTLPLASSQGHFPSLENVGAFKNISIVPSQATCGLPERSTFCQSSAVVESINFCIRQFCIQKCPYRSSPASYAAILSEGLGNVIQQDQNDVPPGSFSNTSIIFHGEKDCFSTPHPRKLTVSFTLSVWLKPEKEGVMCIVEKTVHGQTVFKLTISEKETVFYYRTINGLQLPIKVMTLRRILVKKWNHLSVQVHHNRISFFINGLEDDDTAFDSRILTGLIADPSIDGEWRIGQNLNGSEQFVGKMQDFRLYQMALTNRDIFEVWSGKIPQLHIQSECRCPGSHPRVHPLVQRYCIPNGADDTTNDRVLRLNPEAHPLSYINDNDIGTTWISSIFNTTEHLRHGVTITIDLENGQYQVFYVIIQFFSPQPEAIRIQRKKHPSIGWEDWQYFARDCSVVGMENNGSLQYPDSVNCLQVASHPPYSHGNITFSILTPEPNHRPGYNDFYNTPSLQEFVKVTKIKIHLFGQYHTTMPWVNFGHRYYGIDEITISGRCNCFGHADHCDTSHNPYKCLCSAESYTEGNNCDHCQPLYNDKPFHPGDQVHAYNCKPCQCFNHAVSCHYNRTIDYFPNEYYRGGGGVCDNCQHNTSGRNCELCNDFFYRHIDADLSALDVCKPCECYSAGTKNGSCFCNKIGGKCNCKRHVSGRQCNQCQEGFYNLQEFNPDGCSPCSCNASGTVDGDTTCHQNSGQCKCKENVIGLRCDQCKSGYKVIQNIKQDGCEPCLCNIHGSMNNLCNPSTGQCTCKKEVKGLHCDTCIDGFYWMDAFGCKPCSCQIAGSVSDTVCNPKTGQCICKPNFGERQCDDCLNGYYKEWQNNASFCVPCNCDKSGSVNGSLVCDKLTGQCPCKSGVTALQCNQCRPYMYNLTTQNILGCMPCDCDPLGTLPGTACDQTSGQCICQPHRQGRRCEKCKPGFYICAPRESSCLPCLCHPSGSVSNTCDTLTGQCVCHDSSVSGMKCDHCSDNYFGFNSETGKCQHCNCHPAGAINWTCHPITGQCMCKQFAAGLKCDNCVPNASNLDIHNLFGCSKTPSQQPPPKGQIVNSSAIRVTWNPPDSPNSNWLAYKLYRNGTQIYTAEDYHPYSLQVFVDSDLLPYTFYTYYLEASNIHGFTRSTELTYRTQPGIPLGNLHLNPVFPVGPYSISFNWTALSNDTGPIEKYILTCISSFEHRSCGQHESLGTSITVWNLVPFEKYNFYVQACTSGGCLLSQQLSIVTAQAPPEEQLPPVIRNISSTELAVEWAPPRKTNGVIIRYELYMKGSVQSNGSHVSPENCVFQSNGWFNLHPVEESIHEKALTPPVTSTVITDLEPFTDYEFRVLSANMAGSTFSNWTLQRTAEAAPVFMPLPSVFPLSPYSLNVSWEKPQDNEARGEVMGYSVNVITEQKVLPMFSQVLLLLAISHEQSFVMTGLEPYRMYFFTITLCNRIGCVDSKPGMGQTLAAAPVQLIAPDTEGINSTVIKITWYEPEELNGPPPVYQLERTDISLVTSTVNVKKGTRFPGNGYYKFPNSVLPTNTYFTGIKISFKTAELDGLLFLSMSPGNQEEYIVLQLRRGRPYFLFDPQGSAIAVTPENDGGRQYNDNNWHHISAIRNQALGTIIIDWQFSGSSSATSGSTIIGENTGIFVGGLPQDFIIERKDIVTKGFVGCLCDIFLQKMHHPYEVWESLKWEKAVEQRNVYHNWEGCPTCLEDGAHFLGKGFLELHSNIFHGGMDFEISFMFKTDQFSGLLLFIYNKDGPDYIAVELKSGSLIFLLNNGIVSTRVNLWLGLSYCDGKWNKMILSKRGSVASARMNEWTDHVMEPDLKQLFVNSPVYLGGTPVEIQETFKDLGLEQGFGGCMKDVKFTRSAVVNLASVSSSAVRVNLDGCLSTDSAVNCRGNDSILVYQGKEKHVYDNGLQPFTEYLYRVIASNEGGSVSSAWSRSRTRESVPQNVLTLSRIHSINGHSIEVTWDEPVGVKGVIEKYILKASSEDGSNISVVSTEISNTSSCTGLLTGLRPFANYAVTLMACTLAGCTESSHALNISTPQEAPQNVHPPTSVSFPTSLWLSWTPPKAPNGIITQYILYMNAQQIYTGNETKLIVKDLKVFTPYQFCISVCTMVGCKNSTQVTVLTTEFPPVHVDVPDLIILDSRTLEAQLSKILSFSLVMKEKTSIVWDAIYNSTDLFQNYTVQDLSPGTEYFIKLAVCTTGGCTMSEIISVKTMNTGPEGVPAPEVQSYSSDSFNISWTKPEYMNGFITSYGLYMNGTLVQNSSKLTYYISGLSPWSLHAFRVQACTANGCALGPLVKVRTTEDVPEGNIELFVINDGTKEVKVKWFPLNEPNGQITYTVLFTGIFYTDKANGNYSILNCTQILHIGKEANVWVSIGGLIPFSNYTVKVNASNSQGYVISVPVEIALPAGAPDGMLPPRLSSATPTSLQVFWSTPVRNNAPGLPTYRLQIRFKNCSENNTELFSKPTIYLHHILKDLQPYTSYELRVIACNEYGDTFSNWTLIDTEEDKPGPIDPPLILEVKARETTISWQPPLRPNGIVTHYNIYQNSHLHATVPGARAKYIASFLQPYTVYRFQVEGCTSKGCSLSSESLPIQTLPDAPEDIPAPELYSDTPTSVLVSWQSPLHLNGPVESFTIERRIKGTEQVSAVASFPSNCSKSYLDKSTGLSPWKKYEYRILASTFQGGINSSSWVEVITRPSRPENIQAPMVQALDPYTAQVSWESPSILNGEILSYEIYMPNPQITITNNLTTFMSHIVTNLIPFTNYSVTIEACTGGGDYIGGCTKSLPTYMVTLPTFPQNISSVTVTPINESVITVYWQPPSKPNGHHIRYELLRLKIQQPLASNPPEDLNLWDNIYSGTQWFYEDKGLSRNTTYAYKLIVRNEVGYMSSEEVIVTTLGGFSEKGTNVTAKPLNHTAIEIFCFYSLKVPASKNSAVIGELYPNRQYQILLQVFNGLHSIKSELVQVTTPDVEPEGLFPPEIVIINSTAVCVILALPSNSNGVVTEYSIYVNNNRFETRMKEPGYFIVEDLSPFTLYDIQVESCRRNICVRSNGTKIRTAEDVPEDLSPPWIYVLGSRSLQINWTSPGQPNGIILGYELLRKAQHPCTEEKQLSKYQSEGTCLLLECNIHENMHGRRCCNPHCKICYNGNQYNTPSFQCCVDKYLSFLLNASCACCGRQRYTVEPEYQCWGNYSTRIFTGKGFCYQLNGDDSISYQCLPRMFCCRHEYVNMSSIVCCSAFSGETKAHIKKNNSVPLKCCVTELIPESEECCNGLGYNPLKYVCADRISSRMMMKIKEESKCIPLCPRSTEEVTYCGQCIFDEHSYLCAWIKSSHSYTKNKDNKRICPSLEEKIYTGGPTQYSFKDKNLEPHITYEYRLAAWNKHGKGFSEMNNATTNQDVPEGVSPPHWTKVDNREDVIFLTWNEPCQPNGIIIYYIILRNGVEHFRGKELSFMDTSGIQPYQEYSYLLRACTVAGCSDSSTVIAVTVQGIPENVLPPTIIPLNATTLHLSWVEPKKPNGLIKKYLIHQIGRGIICTGPADQVQHTVTDLQPYENYNFTLTACTFAGCTTSQTNSGRTLQAAPQGVWSQPRHITVSSKIVELYWDEPEKNNGIVIQYRLFCNGEEIFNGGGENMNFTHSAMQPNDRYVYQLEASTWGGSNISEKYIVQTPATTPEEIHIPYNITVINAYSIFVAWNIPGKHINVPLEYNILLDAGSTSPLVKPVGQPKFILLNGLDPYTKYEIRIQACQNAGCGVGERVYATTAEAFPEDLNPPIISAIGPRCIYVKWLPPKKSNGIIRNYFIYRRPMETQEEMLVFIWSEGTLEFIDATDVLQSFTEYEYRVKAQNSKGSVNSSWASTQTLEAPPSGMKAPSAQAISAHSLFLNWTSPISPNGAISQYRVVYQERQNDPTINTQDVTALTVPGEIYQTYLSGLKPYTTYHIHIVAVNNAGQVASPWTSVRTLEASPSGLSNFTVDKKENGRALLLRWAEPSKPNGNIKIYKIFNDGNLEYSGLSRQFLFRRLQPFTEYTLLLEACTAAGCTHSSPQQIWTDTAPPASQMAPVIHLVNATNIELSWSEPINSNGKIIRYEVIHRHTKENASGESSTTEKENIVFTEYNTGSNAFVYHAQNLQPWTTYEYKIRAWNSAGYTDSPWSAAKTSQAAPEGMAAPTLTYIPQNPSKIWISWSFPEKSNGILLSYKLQRNNVPYPFSFDASTFNYTDEGLLPYTEYNYVITACTLGGCCSSDHSRIRTLEAAPAIVSPPILEGIHSTQINVSWSPPQIQNGKIIKYILKLNGEEQYVGKGLFKTIVNLQPYTKYDITLFACTNGGCTVSASQTAWTTEAPPLNLDPPKLRVLDSESLEITWKAPNNPNGKIQFYELRRNGLLVYLGLDKHFKDFMLTPGVEYFYTVTANNSQGSVTSQIAKIRTNPSAPSGMSPPLLHPWTAQTILVIWDPPAKINGNLINYTIVLREPIKSQKKVIYLDSFHDSLGRQSYNLTELKPYHRYEVQIQACSLLGCTHSEWSSIQTLEAPPEIQPAPFIDVQSSPDGFQTVLSIVWTGPKYPNGNILHYELYRRQPVPNQHNASLVYNGSSTSFKDDRLLPFTEYEYQVWSVNSVGQTASNWTKGKTGPAPPQGLPAPLFETVASTSAVVNIRPPLKPNGIITLYRFFSNSTKGKENMLSEGTTAQQTIHGLKPFTTYSIGVEVCTCFNCCSQGPMAQITTQPAPPSQQPSPHIQSLTSRNASFLWDAPQEPNGIVTRYELHMYTSCLPWLLPIERVCKPGPIEVRYKGNNRHSSVSELQPYTSYKLRVVSYNSVGSTTSEWITFTTEKEVPLYKSPFIIIGNLSTIFLDWSHTFLLNGLLKEYVLMEGGQRIYSGFDTRLYLPRTSDKIYLFQVTCITDEGSAVTPVIKYNAATGFGPVLTTPGENNKGNTKQAMFYTELWFVILMAILALILLAIFLSLILQRKINKQLYSRERPPLVSVQKRMSPMNVYSQGETHMGLSDTKIPGPASPLSMHSSTNVSVLQGPSQSQIEDRFSQDSLHGSVSQLIEASEKKSSVQDTVWDAIIHGHDSNLVSQYTKTTD</sequence>
<feature type="domain" description="Laminin EGF-like" evidence="23">
    <location>
        <begin position="795"/>
        <end position="846"/>
    </location>
</feature>
<feature type="disulfide bond" evidence="19">
    <location>
        <begin position="768"/>
        <end position="777"/>
    </location>
</feature>
<dbReference type="GO" id="GO:1990696">
    <property type="term" value="C:USH2 complex"/>
    <property type="evidence" value="ECO:0007669"/>
    <property type="project" value="Ensembl"/>
</dbReference>
<dbReference type="GO" id="GO:0005518">
    <property type="term" value="F:collagen binding"/>
    <property type="evidence" value="ECO:0007669"/>
    <property type="project" value="Ensembl"/>
</dbReference>
<dbReference type="FunFam" id="2.60.40.10:FF:001211">
    <property type="entry name" value="Usherin"/>
    <property type="match status" value="1"/>
</dbReference>
<keyword evidence="15" id="KW-0844">Vision</keyword>
<keyword evidence="13" id="KW-0966">Cell projection</keyword>
<evidence type="ECO:0000256" key="15">
    <source>
        <dbReference type="ARBA" id="ARBA00023305"/>
    </source>
</evidence>
<keyword evidence="6" id="KW-0716">Sensory transduction</keyword>
<dbReference type="GO" id="GO:0005737">
    <property type="term" value="C:cytoplasm"/>
    <property type="evidence" value="ECO:0007669"/>
    <property type="project" value="Ensembl"/>
</dbReference>
<keyword evidence="4" id="KW-1003">Cell membrane</keyword>
<evidence type="ECO:0000256" key="9">
    <source>
        <dbReference type="ARBA" id="ARBA00022740"/>
    </source>
</evidence>
<dbReference type="OMA" id="LYMDGML"/>
<feature type="domain" description="Fibronectin type-III" evidence="24">
    <location>
        <begin position="3976"/>
        <end position="4063"/>
    </location>
</feature>
<evidence type="ECO:0000256" key="17">
    <source>
        <dbReference type="ARBA" id="ARBA00080960"/>
    </source>
</evidence>
<evidence type="ECO:0000256" key="3">
    <source>
        <dbReference type="ARBA" id="ARBA00004613"/>
    </source>
</evidence>
<feature type="disulfide bond" evidence="19">
    <location>
        <begin position="717"/>
        <end position="726"/>
    </location>
</feature>
<evidence type="ECO:0000256" key="19">
    <source>
        <dbReference type="PROSITE-ProRule" id="PRU00460"/>
    </source>
</evidence>
<evidence type="ECO:0000256" key="16">
    <source>
        <dbReference type="ARBA" id="ARBA00072076"/>
    </source>
</evidence>
<dbReference type="CDD" id="cd00110">
    <property type="entry name" value="LamG"/>
    <property type="match status" value="2"/>
</dbReference>
<feature type="domain" description="Fibronectin type-III" evidence="24">
    <location>
        <begin position="4065"/>
        <end position="4172"/>
    </location>
</feature>
<feature type="domain" description="Fibronectin type-III" evidence="24">
    <location>
        <begin position="2520"/>
        <end position="2607"/>
    </location>
</feature>
<dbReference type="GO" id="GO:0005576">
    <property type="term" value="C:extracellular region"/>
    <property type="evidence" value="ECO:0007669"/>
    <property type="project" value="UniProtKB-SubCell"/>
</dbReference>
<gene>
    <name evidence="26" type="primary">USH2A</name>
</gene>
<dbReference type="Ensembl" id="ENSPTXT00000019504.1">
    <property type="protein sequence ID" value="ENSPTXP00000018927.1"/>
    <property type="gene ID" value="ENSPTXG00000013057.1"/>
</dbReference>
<feature type="domain" description="Fibronectin type-III" evidence="24">
    <location>
        <begin position="1058"/>
        <end position="1146"/>
    </location>
</feature>
<evidence type="ECO:0000256" key="4">
    <source>
        <dbReference type="ARBA" id="ARBA00022475"/>
    </source>
</evidence>
<dbReference type="Pfam" id="PF13385">
    <property type="entry name" value="Laminin_G_3"/>
    <property type="match status" value="1"/>
</dbReference>
<evidence type="ECO:0000256" key="20">
    <source>
        <dbReference type="SAM" id="Phobius"/>
    </source>
</evidence>
<feature type="domain" description="Fibronectin type-III" evidence="24">
    <location>
        <begin position="2422"/>
        <end position="2516"/>
    </location>
</feature>
<evidence type="ECO:0000256" key="5">
    <source>
        <dbReference type="ARBA" id="ARBA00022525"/>
    </source>
</evidence>
<evidence type="ECO:0000256" key="8">
    <source>
        <dbReference type="ARBA" id="ARBA00022737"/>
    </source>
</evidence>
<feature type="domain" description="Fibronectin type-III" evidence="24">
    <location>
        <begin position="2049"/>
        <end position="2136"/>
    </location>
</feature>
<dbReference type="GO" id="GO:0016324">
    <property type="term" value="C:apical plasma membrane"/>
    <property type="evidence" value="ECO:0007669"/>
    <property type="project" value="Ensembl"/>
</dbReference>
<feature type="domain" description="Fibronectin type-III" evidence="24">
    <location>
        <begin position="2708"/>
        <end position="2804"/>
    </location>
</feature>
<evidence type="ECO:0000259" key="22">
    <source>
        <dbReference type="PROSITE" id="PS50025"/>
    </source>
</evidence>
<dbReference type="InterPro" id="IPR003961">
    <property type="entry name" value="FN3_dom"/>
</dbReference>
<dbReference type="SMART" id="SM00060">
    <property type="entry name" value="FN3"/>
    <property type="match status" value="32"/>
</dbReference>
<dbReference type="FunFam" id="2.60.120.260:FF:000069">
    <property type="entry name" value="Usherin"/>
    <property type="match status" value="1"/>
</dbReference>
<protein>
    <recommendedName>
        <fullName evidence="16">Usherin</fullName>
    </recommendedName>
    <alternativeName>
        <fullName evidence="17">Usher syndrome type IIa protein homolog</fullName>
    </alternativeName>
    <alternativeName>
        <fullName evidence="18">Usher syndrome type-2A protein homolog</fullName>
    </alternativeName>
</protein>
<keyword evidence="8" id="KW-0677">Repeat</keyword>
<feature type="domain" description="Fibronectin type-III" evidence="24">
    <location>
        <begin position="3774"/>
        <end position="3871"/>
    </location>
</feature>
<feature type="domain" description="Laminin EGF-like" evidence="23">
    <location>
        <begin position="641"/>
        <end position="693"/>
    </location>
</feature>
<dbReference type="SUPFAM" id="SSF49265">
    <property type="entry name" value="Fibronectin type III"/>
    <property type="match status" value="22"/>
</dbReference>
<dbReference type="FunFam" id="2.60.40.10:FF:001085">
    <property type="entry name" value="Usherin"/>
    <property type="match status" value="1"/>
</dbReference>
<feature type="domain" description="Laminin EGF-like" evidence="23">
    <location>
        <begin position="1002"/>
        <end position="1052"/>
    </location>
</feature>
<feature type="domain" description="Fibronectin type-III" evidence="24">
    <location>
        <begin position="3680"/>
        <end position="3773"/>
    </location>
</feature>
<evidence type="ECO:0000256" key="1">
    <source>
        <dbReference type="ARBA" id="ARBA00004289"/>
    </source>
</evidence>
<dbReference type="FunFam" id="2.10.25.10:FF:000224">
    <property type="entry name" value="Usherin"/>
    <property type="match status" value="1"/>
</dbReference>
<evidence type="ECO:0000256" key="7">
    <source>
        <dbReference type="ARBA" id="ARBA00022729"/>
    </source>
</evidence>
<dbReference type="InterPro" id="IPR001791">
    <property type="entry name" value="Laminin_G"/>
</dbReference>
<evidence type="ECO:0000313" key="26">
    <source>
        <dbReference type="Ensembl" id="ENSPTXP00000018927.1"/>
    </source>
</evidence>
<feature type="disulfide bond" evidence="19">
    <location>
        <begin position="934"/>
        <end position="948"/>
    </location>
</feature>
<evidence type="ECO:0000259" key="23">
    <source>
        <dbReference type="PROSITE" id="PS50027"/>
    </source>
</evidence>
<feature type="domain" description="Fibronectin type-III" evidence="24">
    <location>
        <begin position="1949"/>
        <end position="2048"/>
    </location>
</feature>
<feature type="domain" description="Fibronectin type-III" evidence="24">
    <location>
        <begin position="2608"/>
        <end position="2707"/>
    </location>
</feature>
<keyword evidence="14 19" id="KW-0424">Laminin EGF-like domain</keyword>
<keyword evidence="12" id="KW-0325">Glycoprotein</keyword>
<dbReference type="GO" id="GO:0007601">
    <property type="term" value="P:visual perception"/>
    <property type="evidence" value="ECO:0007669"/>
    <property type="project" value="UniProtKB-KW"/>
</dbReference>
<evidence type="ECO:0000259" key="24">
    <source>
        <dbReference type="PROSITE" id="PS50853"/>
    </source>
</evidence>
<evidence type="ECO:0000256" key="6">
    <source>
        <dbReference type="ARBA" id="ARBA00022606"/>
    </source>
</evidence>
<dbReference type="SMART" id="SM00136">
    <property type="entry name" value="LamNT"/>
    <property type="match status" value="1"/>
</dbReference>
<dbReference type="PROSITE" id="PS50025">
    <property type="entry name" value="LAM_G_DOMAIN"/>
    <property type="match status" value="2"/>
</dbReference>
<proteinExistence type="predicted"/>
<dbReference type="Pfam" id="PF00053">
    <property type="entry name" value="EGF_laminin"/>
    <property type="match status" value="9"/>
</dbReference>
<keyword evidence="27" id="KW-1185">Reference proteome</keyword>
<dbReference type="Pfam" id="PF00055">
    <property type="entry name" value="Laminin_N"/>
    <property type="match status" value="1"/>
</dbReference>
<name>A0A670Z4E2_PSETE</name>
<feature type="disulfide bond" evidence="19">
    <location>
        <begin position="1002"/>
        <end position="1014"/>
    </location>
</feature>
<keyword evidence="20" id="KW-0812">Transmembrane</keyword>
<feature type="domain" description="Fibronectin type-III" evidence="24">
    <location>
        <begin position="4266"/>
        <end position="4353"/>
    </location>
</feature>
<feature type="domain" description="Fibronectin type-III" evidence="24">
    <location>
        <begin position="1366"/>
        <end position="1466"/>
    </location>
</feature>
<keyword evidence="10 20" id="KW-0472">Membrane</keyword>
<dbReference type="Gene3D" id="2.60.40.10">
    <property type="entry name" value="Immunoglobulins"/>
    <property type="match status" value="31"/>
</dbReference>
<dbReference type="GO" id="GO:0045184">
    <property type="term" value="P:establishment of protein localization"/>
    <property type="evidence" value="ECO:0007669"/>
    <property type="project" value="Ensembl"/>
</dbReference>
<dbReference type="Pfam" id="PF00041">
    <property type="entry name" value="fn3"/>
    <property type="match status" value="15"/>
</dbReference>
<dbReference type="PROSITE" id="PS51117">
    <property type="entry name" value="LAMININ_NTER"/>
    <property type="match status" value="1"/>
</dbReference>
<dbReference type="PANTHER" id="PTHR46957:SF7">
    <property type="entry name" value="USHERIN"/>
    <property type="match status" value="1"/>
</dbReference>
<dbReference type="FunFam" id="2.60.40.10:FF:001100">
    <property type="entry name" value="Usherin"/>
    <property type="match status" value="1"/>
</dbReference>
<feature type="disulfide bond" evidence="19">
    <location>
        <begin position="664"/>
        <end position="673"/>
    </location>
</feature>
<feature type="domain" description="Fibronectin type-III" evidence="24">
    <location>
        <begin position="3593"/>
        <end position="3679"/>
    </location>
</feature>
<keyword evidence="11 19" id="KW-1015">Disulfide bond</keyword>
<feature type="domain" description="Laminin EGF-like" evidence="23">
    <location>
        <begin position="847"/>
        <end position="899"/>
    </location>
</feature>
<dbReference type="FunFam" id="2.60.40.10:FF:001161">
    <property type="entry name" value="Usherin"/>
    <property type="match status" value="1"/>
</dbReference>
<dbReference type="GeneTree" id="ENSGT00940000158456"/>
<evidence type="ECO:0000256" key="12">
    <source>
        <dbReference type="ARBA" id="ARBA00023180"/>
    </source>
</evidence>
<feature type="disulfide bond" evidence="19">
    <location>
        <begin position="1023"/>
        <end position="1032"/>
    </location>
</feature>
<feature type="domain" description="Fibronectin type-III" evidence="24">
    <location>
        <begin position="4354"/>
        <end position="4438"/>
    </location>
</feature>
<feature type="domain" description="Fibronectin type-III" evidence="24">
    <location>
        <begin position="3872"/>
        <end position="3975"/>
    </location>
</feature>
<feature type="disulfide bond" evidence="19">
    <location>
        <begin position="953"/>
        <end position="970"/>
    </location>
</feature>
<feature type="disulfide bond" evidence="19">
    <location>
        <begin position="985"/>
        <end position="999"/>
    </location>
</feature>
<accession>A0A670Z4E2</accession>
<dbReference type="InterPro" id="IPR036116">
    <property type="entry name" value="FN3_sf"/>
</dbReference>
<dbReference type="GO" id="GO:0042491">
    <property type="term" value="P:inner ear auditory receptor cell differentiation"/>
    <property type="evidence" value="ECO:0007669"/>
    <property type="project" value="Ensembl"/>
</dbReference>
<feature type="disulfide bond" evidence="19">
    <location>
        <begin position="817"/>
        <end position="826"/>
    </location>
</feature>
<dbReference type="CDD" id="cd00055">
    <property type="entry name" value="EGF_Lam"/>
    <property type="match status" value="10"/>
</dbReference>
<dbReference type="InterPro" id="IPR002049">
    <property type="entry name" value="LE_dom"/>
</dbReference>
<feature type="domain" description="Laminin G" evidence="22">
    <location>
        <begin position="1710"/>
        <end position="1887"/>
    </location>
</feature>
<dbReference type="FunFam" id="2.60.40.10:FF:001168">
    <property type="entry name" value="Usherin"/>
    <property type="match status" value="1"/>
</dbReference>
<dbReference type="FunFam" id="2.60.40.10:FF:001379">
    <property type="entry name" value="Usherin"/>
    <property type="match status" value="1"/>
</dbReference>
<feature type="domain" description="Fibronectin type-III" evidence="24">
    <location>
        <begin position="1245"/>
        <end position="1361"/>
    </location>
</feature>
<dbReference type="FunFam" id="2.60.40.10:FF:002683">
    <property type="entry name" value="Predicted protein"/>
    <property type="match status" value="1"/>
</dbReference>
<dbReference type="GO" id="GO:0032391">
    <property type="term" value="C:photoreceptor connecting cilium"/>
    <property type="evidence" value="ECO:0007669"/>
    <property type="project" value="Ensembl"/>
</dbReference>
<dbReference type="FunFam" id="2.60.40.10:FF:001052">
    <property type="entry name" value="Usherin"/>
    <property type="match status" value="1"/>
</dbReference>
<dbReference type="FunFam" id="2.60.40.10:FF:001176">
    <property type="entry name" value="Usherin"/>
    <property type="match status" value="1"/>
</dbReference>
<dbReference type="FunFam" id="2.10.25.10:FF:000313">
    <property type="entry name" value="Usherin"/>
    <property type="match status" value="1"/>
</dbReference>
<dbReference type="Gene3D" id="2.60.120.200">
    <property type="match status" value="3"/>
</dbReference>
<dbReference type="SMART" id="SM00180">
    <property type="entry name" value="EGF_Lam"/>
    <property type="match status" value="10"/>
</dbReference>
<feature type="chain" id="PRO_5025506435" description="Usherin" evidence="21">
    <location>
        <begin position="20"/>
        <end position="5092"/>
    </location>
</feature>
<dbReference type="FunFam" id="2.60.120.200:FF:000111">
    <property type="entry name" value="Usherin"/>
    <property type="match status" value="1"/>
</dbReference>
<dbReference type="FunFam" id="2.10.25.10:FF:000090">
    <property type="entry name" value="laminin subunit alpha"/>
    <property type="match status" value="4"/>
</dbReference>
<dbReference type="GO" id="GO:0005604">
    <property type="term" value="C:basement membrane"/>
    <property type="evidence" value="ECO:0007669"/>
    <property type="project" value="Ensembl"/>
</dbReference>
<dbReference type="SMART" id="SM00282">
    <property type="entry name" value="LamG"/>
    <property type="match status" value="2"/>
</dbReference>
<dbReference type="PROSITE" id="PS50853">
    <property type="entry name" value="FN3"/>
    <property type="match status" value="28"/>
</dbReference>
<dbReference type="GO" id="GO:0007605">
    <property type="term" value="P:sensory perception of sound"/>
    <property type="evidence" value="ECO:0007669"/>
    <property type="project" value="UniProtKB-KW"/>
</dbReference>
<comment type="subcellular location">
    <subcellularLocation>
        <location evidence="1">Cell projection</location>
        <location evidence="1">Stereocilium membrane</location>
    </subcellularLocation>
    <subcellularLocation>
        <location evidence="2">Photoreceptor inner segment</location>
    </subcellularLocation>
    <subcellularLocation>
        <location evidence="3">Secreted</location>
    </subcellularLocation>
</comment>
<feature type="disulfide bond" evidence="19">
    <location>
        <begin position="870"/>
        <end position="879"/>
    </location>
</feature>
<dbReference type="FunFam" id="2.10.25.10:FF:000094">
    <property type="entry name" value="Laminin subunit alpha-2"/>
    <property type="match status" value="1"/>
</dbReference>
<dbReference type="FunFam" id="2.60.40.10:FF:001227">
    <property type="entry name" value="Usherin"/>
    <property type="match status" value="1"/>
</dbReference>
<dbReference type="FunFam" id="2.60.40.10:FF:001030">
    <property type="entry name" value="Usherin"/>
    <property type="match status" value="1"/>
</dbReference>
<feature type="domain" description="Laminin EGF-like" evidence="23">
    <location>
        <begin position="951"/>
        <end position="1001"/>
    </location>
</feature>
<evidence type="ECO:0000256" key="18">
    <source>
        <dbReference type="ARBA" id="ARBA00082367"/>
    </source>
</evidence>
<feature type="disulfide bond" evidence="19">
    <location>
        <begin position="922"/>
        <end position="931"/>
    </location>
</feature>
<evidence type="ECO:0000313" key="27">
    <source>
        <dbReference type="Proteomes" id="UP000472273"/>
    </source>
</evidence>
<dbReference type="GO" id="GO:0001917">
    <property type="term" value="C:photoreceptor inner segment"/>
    <property type="evidence" value="ECO:0007669"/>
    <property type="project" value="UniProtKB-SubCell"/>
</dbReference>
<dbReference type="InterPro" id="IPR013783">
    <property type="entry name" value="Ig-like_fold"/>
</dbReference>
<feature type="disulfide bond" evidence="19">
    <location>
        <begin position="749"/>
        <end position="766"/>
    </location>
</feature>
<feature type="domain" description="Laminin EGF-like" evidence="23">
    <location>
        <begin position="900"/>
        <end position="950"/>
    </location>
</feature>
<keyword evidence="5" id="KW-0964">Secreted</keyword>
<dbReference type="GO" id="GO:0045494">
    <property type="term" value="P:photoreceptor cell maintenance"/>
    <property type="evidence" value="ECO:0007669"/>
    <property type="project" value="Ensembl"/>
</dbReference>
<dbReference type="PROSITE" id="PS01248">
    <property type="entry name" value="EGF_LAM_1"/>
    <property type="match status" value="2"/>
</dbReference>
<dbReference type="FunFam" id="2.60.40.10:FF:000819">
    <property type="entry name" value="Usherin"/>
    <property type="match status" value="1"/>
</dbReference>
<dbReference type="PROSITE" id="PS50027">
    <property type="entry name" value="EGF_LAM_2"/>
    <property type="match status" value="8"/>
</dbReference>
<feature type="disulfide bond" evidence="19">
    <location>
        <begin position="1004"/>
        <end position="1021"/>
    </location>
</feature>
<dbReference type="GO" id="GO:0060171">
    <property type="term" value="C:stereocilium membrane"/>
    <property type="evidence" value="ECO:0007669"/>
    <property type="project" value="UniProtKB-SubCell"/>
</dbReference>
<reference evidence="26" key="2">
    <citation type="submission" date="2025-09" db="UniProtKB">
        <authorList>
            <consortium name="Ensembl"/>
        </authorList>
    </citation>
    <scope>IDENTIFICATION</scope>
</reference>
<feature type="domain" description="Fibronectin type-III" evidence="24">
    <location>
        <begin position="2805"/>
        <end position="2908"/>
    </location>
</feature>
<feature type="domain" description="Laminin EGF-like" evidence="23">
    <location>
        <begin position="694"/>
        <end position="746"/>
    </location>
</feature>
<keyword evidence="9" id="KW-1009">Hearing</keyword>
<keyword evidence="20" id="KW-1133">Transmembrane helix</keyword>
<feature type="domain" description="Fibronectin type-III" evidence="24">
    <location>
        <begin position="4543"/>
        <end position="4642"/>
    </location>
</feature>
<dbReference type="SMART" id="SM00560">
    <property type="entry name" value="LamGL"/>
    <property type="match status" value="1"/>
</dbReference>
<feature type="domain" description="Laminin G" evidence="22">
    <location>
        <begin position="1515"/>
        <end position="1705"/>
    </location>
</feature>
<feature type="transmembrane region" description="Helical" evidence="20">
    <location>
        <begin position="4950"/>
        <end position="4972"/>
    </location>
</feature>
<evidence type="ECO:0000256" key="21">
    <source>
        <dbReference type="SAM" id="SignalP"/>
    </source>
</evidence>
<feature type="domain" description="Laminin EGF-like" evidence="23">
    <location>
        <begin position="747"/>
        <end position="794"/>
    </location>
</feature>
<dbReference type="InterPro" id="IPR006558">
    <property type="entry name" value="LamG-like"/>
</dbReference>
<dbReference type="FunFam" id="2.60.40.10:FF:001099">
    <property type="entry name" value="Usherin"/>
    <property type="match status" value="1"/>
</dbReference>
<feature type="domain" description="Fibronectin type-III" evidence="24">
    <location>
        <begin position="2228"/>
        <end position="2316"/>
    </location>
</feature>
<dbReference type="Gene3D" id="2.60.120.260">
    <property type="entry name" value="Galactose-binding domain-like"/>
    <property type="match status" value="1"/>
</dbReference>
<feature type="domain" description="Fibronectin type-III" evidence="24">
    <location>
        <begin position="3410"/>
        <end position="3498"/>
    </location>
</feature>
<dbReference type="FunFam" id="2.60.40.10:FF:001285">
    <property type="entry name" value="Usherin"/>
    <property type="match status" value="1"/>
</dbReference>
<evidence type="ECO:0000256" key="2">
    <source>
        <dbReference type="ARBA" id="ARBA00004437"/>
    </source>
</evidence>
<dbReference type="Pfam" id="PF02210">
    <property type="entry name" value="Laminin_G_2"/>
    <property type="match status" value="2"/>
</dbReference>
<evidence type="ECO:0000259" key="25">
    <source>
        <dbReference type="PROSITE" id="PS51117"/>
    </source>
</evidence>
<dbReference type="Proteomes" id="UP000472273">
    <property type="component" value="Unplaced"/>
</dbReference>
<dbReference type="FunFam" id="2.60.40.10:FF:001882">
    <property type="entry name" value="Usherin"/>
    <property type="match status" value="1"/>
</dbReference>
<dbReference type="FunFam" id="2.10.25.10:FF:000275">
    <property type="entry name" value="usherin"/>
    <property type="match status" value="2"/>
</dbReference>
<feature type="domain" description="Fibronectin type-III" evidence="24">
    <location>
        <begin position="4439"/>
        <end position="4541"/>
    </location>
</feature>